<organism evidence="12">
    <name type="scientific">Gongylonema pulchrum</name>
    <dbReference type="NCBI Taxonomy" id="637853"/>
    <lineage>
        <taxon>Eukaryota</taxon>
        <taxon>Metazoa</taxon>
        <taxon>Ecdysozoa</taxon>
        <taxon>Nematoda</taxon>
        <taxon>Chromadorea</taxon>
        <taxon>Rhabditida</taxon>
        <taxon>Spirurina</taxon>
        <taxon>Spiruromorpha</taxon>
        <taxon>Spiruroidea</taxon>
        <taxon>Gongylonematidae</taxon>
        <taxon>Gongylonema</taxon>
    </lineage>
</organism>
<evidence type="ECO:0000256" key="7">
    <source>
        <dbReference type="ARBA" id="ARBA00033323"/>
    </source>
</evidence>
<keyword evidence="3 9" id="KW-0547">Nucleotide-binding</keyword>
<evidence type="ECO:0000313" key="10">
    <source>
        <dbReference type="EMBL" id="VDN24695.1"/>
    </source>
</evidence>
<evidence type="ECO:0000256" key="1">
    <source>
        <dbReference type="ARBA" id="ARBA00013160"/>
    </source>
</evidence>
<keyword evidence="2 9" id="KW-0436">Ligase</keyword>
<evidence type="ECO:0000313" key="12">
    <source>
        <dbReference type="WBParaSite" id="GPUH_0001476201-mRNA-1"/>
    </source>
</evidence>
<dbReference type="GO" id="GO:0005524">
    <property type="term" value="F:ATP binding"/>
    <property type="evidence" value="ECO:0007669"/>
    <property type="project" value="UniProtKB-KW"/>
</dbReference>
<dbReference type="GO" id="GO:0006437">
    <property type="term" value="P:tyrosyl-tRNA aminoacylation"/>
    <property type="evidence" value="ECO:0007669"/>
    <property type="project" value="TreeGrafter"/>
</dbReference>
<keyword evidence="5 9" id="KW-0648">Protein biosynthesis</keyword>
<dbReference type="GO" id="GO:0004831">
    <property type="term" value="F:tyrosine-tRNA ligase activity"/>
    <property type="evidence" value="ECO:0007669"/>
    <property type="project" value="UniProtKB-EC"/>
</dbReference>
<dbReference type="PANTHER" id="PTHR46264">
    <property type="entry name" value="TYROSINE-TRNA LIGASE"/>
    <property type="match status" value="1"/>
</dbReference>
<dbReference type="Gene3D" id="3.40.50.620">
    <property type="entry name" value="HUPs"/>
    <property type="match status" value="1"/>
</dbReference>
<dbReference type="OrthoDB" id="197206at2759"/>
<dbReference type="InterPro" id="IPR002305">
    <property type="entry name" value="aa-tRNA-synth_Ic"/>
</dbReference>
<sequence>MVKEDRLIIGESWLKDGLKKDKTLQIVYSIAPKGRFHLGFVVPLLKLKKLQSLKRVSMTIILADVDAFLDNEKCAWNVREARCDYYTMMLHQIFALLNLKDIKIIRSSSYQLEPKYTLELYQVASIVTRDEAALLEGVNLASLLSPLYFAIDHYHLDIDIVILGEDMRPYAEFAEKVSRHRGQRPRAQILLPVLPSISGRKMSASDPEFHLDLLDSPKQIKQKVARSFCEPGNLANNIAFELAKYFVLPLLDSELTIERSEENGGNVRVSSCAELERIIVSGCLHPADLKAAVVSEINRFCDPIREHFSSRLKLISAAFPNKKRGKK</sequence>
<evidence type="ECO:0000256" key="3">
    <source>
        <dbReference type="ARBA" id="ARBA00022741"/>
    </source>
</evidence>
<dbReference type="Pfam" id="PF00579">
    <property type="entry name" value="tRNA-synt_1b"/>
    <property type="match status" value="1"/>
</dbReference>
<name>A0A183E1A2_9BILA</name>
<dbReference type="Proteomes" id="UP000271098">
    <property type="component" value="Unassembled WGS sequence"/>
</dbReference>
<keyword evidence="4 9" id="KW-0067">ATP-binding</keyword>
<dbReference type="InterPro" id="IPR014729">
    <property type="entry name" value="Rossmann-like_a/b/a_fold"/>
</dbReference>
<keyword evidence="11" id="KW-1185">Reference proteome</keyword>
<dbReference type="GO" id="GO:0005737">
    <property type="term" value="C:cytoplasm"/>
    <property type="evidence" value="ECO:0007669"/>
    <property type="project" value="TreeGrafter"/>
</dbReference>
<dbReference type="PANTHER" id="PTHR46264:SF4">
    <property type="entry name" value="TYROSINE--TRNA LIGASE, CYTOPLASMIC"/>
    <property type="match status" value="1"/>
</dbReference>
<dbReference type="EC" id="6.1.1.1" evidence="1"/>
<accession>A0A183E1A2</accession>
<dbReference type="SUPFAM" id="SSF52374">
    <property type="entry name" value="Nucleotidylyl transferase"/>
    <property type="match status" value="1"/>
</dbReference>
<dbReference type="EMBL" id="UYRT01081603">
    <property type="protein sequence ID" value="VDN24695.1"/>
    <property type="molecule type" value="Genomic_DNA"/>
</dbReference>
<evidence type="ECO:0000256" key="8">
    <source>
        <dbReference type="ARBA" id="ARBA00048248"/>
    </source>
</evidence>
<evidence type="ECO:0000256" key="9">
    <source>
        <dbReference type="RuleBase" id="RU363036"/>
    </source>
</evidence>
<dbReference type="InterPro" id="IPR050489">
    <property type="entry name" value="Tyr-tRNA_synthase"/>
</dbReference>
<evidence type="ECO:0000256" key="6">
    <source>
        <dbReference type="ARBA" id="ARBA00023146"/>
    </source>
</evidence>
<dbReference type="Gene3D" id="1.10.240.10">
    <property type="entry name" value="Tyrosyl-Transfer RNA Synthetase"/>
    <property type="match status" value="1"/>
</dbReference>
<protein>
    <recommendedName>
        <fullName evidence="1">tyrosine--tRNA ligase</fullName>
        <ecNumber evidence="1">6.1.1.1</ecNumber>
    </recommendedName>
    <alternativeName>
        <fullName evidence="7">Tyrosyl-tRNA synthetase</fullName>
    </alternativeName>
</protein>
<comment type="similarity">
    <text evidence="9">Belongs to the class-I aminoacyl-tRNA synthetase family.</text>
</comment>
<gene>
    <name evidence="10" type="ORF">GPUH_LOCUS14743</name>
</gene>
<reference evidence="12" key="1">
    <citation type="submission" date="2016-06" db="UniProtKB">
        <authorList>
            <consortium name="WormBaseParasite"/>
        </authorList>
    </citation>
    <scope>IDENTIFICATION</scope>
</reference>
<dbReference type="AlphaFoldDB" id="A0A183E1A2"/>
<proteinExistence type="inferred from homology"/>
<evidence type="ECO:0000256" key="4">
    <source>
        <dbReference type="ARBA" id="ARBA00022840"/>
    </source>
</evidence>
<dbReference type="InterPro" id="IPR023617">
    <property type="entry name" value="Tyr-tRNA-ligase_arc/euk-type"/>
</dbReference>
<evidence type="ECO:0000256" key="5">
    <source>
        <dbReference type="ARBA" id="ARBA00022917"/>
    </source>
</evidence>
<dbReference type="WBParaSite" id="GPUH_0001476201-mRNA-1">
    <property type="protein sequence ID" value="GPUH_0001476201-mRNA-1"/>
    <property type="gene ID" value="GPUH_0001476201"/>
</dbReference>
<dbReference type="PIRSF" id="PIRSF006588">
    <property type="entry name" value="TyrRS_arch_euk"/>
    <property type="match status" value="1"/>
</dbReference>
<keyword evidence="6 9" id="KW-0030">Aminoacyl-tRNA synthetase</keyword>
<evidence type="ECO:0000256" key="2">
    <source>
        <dbReference type="ARBA" id="ARBA00022598"/>
    </source>
</evidence>
<reference evidence="10 11" key="2">
    <citation type="submission" date="2018-11" db="EMBL/GenBank/DDBJ databases">
        <authorList>
            <consortium name="Pathogen Informatics"/>
        </authorList>
    </citation>
    <scope>NUCLEOTIDE SEQUENCE [LARGE SCALE GENOMIC DNA]</scope>
</reference>
<evidence type="ECO:0000313" key="11">
    <source>
        <dbReference type="Proteomes" id="UP000271098"/>
    </source>
</evidence>
<comment type="catalytic activity">
    <reaction evidence="8">
        <text>tRNA(Tyr) + L-tyrosine + ATP = L-tyrosyl-tRNA(Tyr) + AMP + diphosphate + H(+)</text>
        <dbReference type="Rhea" id="RHEA:10220"/>
        <dbReference type="Rhea" id="RHEA-COMP:9706"/>
        <dbReference type="Rhea" id="RHEA-COMP:9707"/>
        <dbReference type="ChEBI" id="CHEBI:15378"/>
        <dbReference type="ChEBI" id="CHEBI:30616"/>
        <dbReference type="ChEBI" id="CHEBI:33019"/>
        <dbReference type="ChEBI" id="CHEBI:58315"/>
        <dbReference type="ChEBI" id="CHEBI:78442"/>
        <dbReference type="ChEBI" id="CHEBI:78536"/>
        <dbReference type="ChEBI" id="CHEBI:456215"/>
        <dbReference type="EC" id="6.1.1.1"/>
    </reaction>
</comment>